<evidence type="ECO:0000313" key="2">
    <source>
        <dbReference type="EMBL" id="KAK1612999.1"/>
    </source>
</evidence>
<dbReference type="PANTHER" id="PTHR31264:SF3">
    <property type="entry name" value="OS07G0554100 PROTEIN"/>
    <property type="match status" value="1"/>
</dbReference>
<dbReference type="AlphaFoldDB" id="A0AAD8R409"/>
<dbReference type="Proteomes" id="UP001231189">
    <property type="component" value="Unassembled WGS sequence"/>
</dbReference>
<name>A0AAD8R409_LOLMU</name>
<dbReference type="PANTHER" id="PTHR31264">
    <property type="entry name" value="OS07G0554500 PROTEIN-RELATED"/>
    <property type="match status" value="1"/>
</dbReference>
<dbReference type="InterPro" id="IPR001810">
    <property type="entry name" value="F-box_dom"/>
</dbReference>
<proteinExistence type="predicted"/>
<dbReference type="Pfam" id="PF12937">
    <property type="entry name" value="F-box-like"/>
    <property type="match status" value="1"/>
</dbReference>
<gene>
    <name evidence="2" type="ORF">QYE76_036672</name>
</gene>
<dbReference type="SMART" id="SM00256">
    <property type="entry name" value="FBOX"/>
    <property type="match status" value="1"/>
</dbReference>
<keyword evidence="3" id="KW-1185">Reference proteome</keyword>
<reference evidence="2" key="1">
    <citation type="submission" date="2023-07" db="EMBL/GenBank/DDBJ databases">
        <title>A chromosome-level genome assembly of Lolium multiflorum.</title>
        <authorList>
            <person name="Chen Y."/>
            <person name="Copetti D."/>
            <person name="Kolliker R."/>
            <person name="Studer B."/>
        </authorList>
    </citation>
    <scope>NUCLEOTIDE SEQUENCE</scope>
    <source>
        <strain evidence="2">02402/16</strain>
        <tissue evidence="2">Leaf</tissue>
    </source>
</reference>
<sequence length="181" mass="20512">MATSKKMASPLTEIPDHLLVEIFLRLPAPEDLARTSAACVSFRRLVTDRSFLRSFRCLHAQPLLGFLDHDSFNPALPPNQQSANLMHCKIQWILASTIKLSSAIVLPLTLHTLPNTLDKLWYQLASSSVPEHVMPWHDMGVIMPFLPWVNLSMHHRVHHVPLTPLSLLDTLLDQAVHQTRQ</sequence>
<protein>
    <recommendedName>
        <fullName evidence="1">F-box domain-containing protein</fullName>
    </recommendedName>
</protein>
<feature type="domain" description="F-box" evidence="1">
    <location>
        <begin position="8"/>
        <end position="55"/>
    </location>
</feature>
<organism evidence="2 3">
    <name type="scientific">Lolium multiflorum</name>
    <name type="common">Italian ryegrass</name>
    <name type="synonym">Lolium perenne subsp. multiflorum</name>
    <dbReference type="NCBI Taxonomy" id="4521"/>
    <lineage>
        <taxon>Eukaryota</taxon>
        <taxon>Viridiplantae</taxon>
        <taxon>Streptophyta</taxon>
        <taxon>Embryophyta</taxon>
        <taxon>Tracheophyta</taxon>
        <taxon>Spermatophyta</taxon>
        <taxon>Magnoliopsida</taxon>
        <taxon>Liliopsida</taxon>
        <taxon>Poales</taxon>
        <taxon>Poaceae</taxon>
        <taxon>BOP clade</taxon>
        <taxon>Pooideae</taxon>
        <taxon>Poodae</taxon>
        <taxon>Poeae</taxon>
        <taxon>Poeae Chloroplast Group 2 (Poeae type)</taxon>
        <taxon>Loliodinae</taxon>
        <taxon>Loliinae</taxon>
        <taxon>Lolium</taxon>
    </lineage>
</organism>
<dbReference type="PROSITE" id="PS50181">
    <property type="entry name" value="FBOX"/>
    <property type="match status" value="1"/>
</dbReference>
<dbReference type="InterPro" id="IPR036047">
    <property type="entry name" value="F-box-like_dom_sf"/>
</dbReference>
<comment type="caution">
    <text evidence="2">The sequence shown here is derived from an EMBL/GenBank/DDBJ whole genome shotgun (WGS) entry which is preliminary data.</text>
</comment>
<evidence type="ECO:0000313" key="3">
    <source>
        <dbReference type="Proteomes" id="UP001231189"/>
    </source>
</evidence>
<dbReference type="Gene3D" id="1.20.1280.50">
    <property type="match status" value="1"/>
</dbReference>
<evidence type="ECO:0000259" key="1">
    <source>
        <dbReference type="PROSITE" id="PS50181"/>
    </source>
</evidence>
<dbReference type="SUPFAM" id="SSF81383">
    <property type="entry name" value="F-box domain"/>
    <property type="match status" value="1"/>
</dbReference>
<dbReference type="EMBL" id="JAUUTY010000007">
    <property type="protein sequence ID" value="KAK1612999.1"/>
    <property type="molecule type" value="Genomic_DNA"/>
</dbReference>
<accession>A0AAD8R409</accession>